<gene>
    <name evidence="2" type="ORF">S12H4_36833</name>
</gene>
<dbReference type="GO" id="GO:0003824">
    <property type="term" value="F:catalytic activity"/>
    <property type="evidence" value="ECO:0007669"/>
    <property type="project" value="InterPro"/>
</dbReference>
<dbReference type="Pfam" id="PF19580">
    <property type="entry name" value="Exo_endo_phos_3"/>
    <property type="match status" value="1"/>
</dbReference>
<dbReference type="InterPro" id="IPR036691">
    <property type="entry name" value="Endo/exonu/phosph_ase_sf"/>
</dbReference>
<dbReference type="SUPFAM" id="SSF56219">
    <property type="entry name" value="DNase I-like"/>
    <property type="match status" value="1"/>
</dbReference>
<dbReference type="EMBL" id="BARW01021992">
    <property type="protein sequence ID" value="GAI94351.1"/>
    <property type="molecule type" value="Genomic_DNA"/>
</dbReference>
<feature type="non-terminal residue" evidence="2">
    <location>
        <position position="1"/>
    </location>
</feature>
<dbReference type="AlphaFoldDB" id="X1TSI1"/>
<evidence type="ECO:0000259" key="1">
    <source>
        <dbReference type="Pfam" id="PF19580"/>
    </source>
</evidence>
<dbReference type="InterPro" id="IPR005135">
    <property type="entry name" value="Endo/exonuclease/phosphatase"/>
</dbReference>
<proteinExistence type="predicted"/>
<feature type="domain" description="Endonuclease/exonuclease/phosphatase" evidence="1">
    <location>
        <begin position="29"/>
        <end position="268"/>
    </location>
</feature>
<reference evidence="2" key="1">
    <citation type="journal article" date="2014" name="Front. Microbiol.">
        <title>High frequency of phylogenetically diverse reductive dehalogenase-homologous genes in deep subseafloor sedimentary metagenomes.</title>
        <authorList>
            <person name="Kawai M."/>
            <person name="Futagami T."/>
            <person name="Toyoda A."/>
            <person name="Takaki Y."/>
            <person name="Nishi S."/>
            <person name="Hori S."/>
            <person name="Arai W."/>
            <person name="Tsubouchi T."/>
            <person name="Morono Y."/>
            <person name="Uchiyama I."/>
            <person name="Ito T."/>
            <person name="Fujiyama A."/>
            <person name="Inagaki F."/>
            <person name="Takami H."/>
        </authorList>
    </citation>
    <scope>NUCLEOTIDE SEQUENCE</scope>
    <source>
        <strain evidence="2">Expedition CK06-06</strain>
    </source>
</reference>
<evidence type="ECO:0000313" key="2">
    <source>
        <dbReference type="EMBL" id="GAI94351.1"/>
    </source>
</evidence>
<protein>
    <recommendedName>
        <fullName evidence="1">Endonuclease/exonuclease/phosphatase domain-containing protein</fullName>
    </recommendedName>
</protein>
<organism evidence="2">
    <name type="scientific">marine sediment metagenome</name>
    <dbReference type="NCBI Taxonomy" id="412755"/>
    <lineage>
        <taxon>unclassified sequences</taxon>
        <taxon>metagenomes</taxon>
        <taxon>ecological metagenomes</taxon>
    </lineage>
</organism>
<dbReference type="PANTHER" id="PTHR42834">
    <property type="entry name" value="ENDONUCLEASE/EXONUCLEASE/PHOSPHATASE FAMILY PROTEIN (AFU_ORTHOLOGUE AFUA_3G09210)"/>
    <property type="match status" value="1"/>
</dbReference>
<name>X1TSI1_9ZZZZ</name>
<comment type="caution">
    <text evidence="2">The sequence shown here is derived from an EMBL/GenBank/DDBJ whole genome shotgun (WGS) entry which is preliminary data.</text>
</comment>
<accession>X1TSI1</accession>
<sequence length="268" mass="31057">ILLFILSLFHTQLVYAQDDSKSNEEISRILFYNVENMFHPSDDSLTDDDEFTPDAIRHWSYYRYRQKLIKIYKTFAAAGGWQGFDLIGLCEIENREVLYDLITNTPLVKQNYRFLHKDSDDSRGIDVALLYRENFFSPVDVNYYKVLSQKDSTFRTRDILYTKGVISTDTLHIFVNHWPSRWQGTIKTRVYRNIAAKVLREAVDSIINATPDAKIIIMGDFNDEPDDASLLRILQAKTDLDSVVDNNLCNLSGLAMSDQEMGTYKYKG</sequence>
<dbReference type="Gene3D" id="3.60.10.10">
    <property type="entry name" value="Endonuclease/exonuclease/phosphatase"/>
    <property type="match status" value="1"/>
</dbReference>
<dbReference type="PANTHER" id="PTHR42834:SF1">
    <property type="entry name" value="ENDONUCLEASE_EXONUCLEASE_PHOSPHATASE FAMILY PROTEIN (AFU_ORTHOLOGUE AFUA_3G09210)"/>
    <property type="match status" value="1"/>
</dbReference>
<feature type="non-terminal residue" evidence="2">
    <location>
        <position position="268"/>
    </location>
</feature>